<keyword evidence="14" id="KW-1133">Transmembrane helix</keyword>
<reference evidence="17" key="1">
    <citation type="journal article" date="2020" name="Stud. Mycol.">
        <title>101 Dothideomycetes genomes: a test case for predicting lifestyles and emergence of pathogens.</title>
        <authorList>
            <person name="Haridas S."/>
            <person name="Albert R."/>
            <person name="Binder M."/>
            <person name="Bloem J."/>
            <person name="Labutti K."/>
            <person name="Salamov A."/>
            <person name="Andreopoulos B."/>
            <person name="Baker S."/>
            <person name="Barry K."/>
            <person name="Bills G."/>
            <person name="Bluhm B."/>
            <person name="Cannon C."/>
            <person name="Castanera R."/>
            <person name="Culley D."/>
            <person name="Daum C."/>
            <person name="Ezra D."/>
            <person name="Gonzalez J."/>
            <person name="Henrissat B."/>
            <person name="Kuo A."/>
            <person name="Liang C."/>
            <person name="Lipzen A."/>
            <person name="Lutzoni F."/>
            <person name="Magnuson J."/>
            <person name="Mondo S."/>
            <person name="Nolan M."/>
            <person name="Ohm R."/>
            <person name="Pangilinan J."/>
            <person name="Park H.-J."/>
            <person name="Ramirez L."/>
            <person name="Alfaro M."/>
            <person name="Sun H."/>
            <person name="Tritt A."/>
            <person name="Yoshinaga Y."/>
            <person name="Zwiers L.-H."/>
            <person name="Turgeon B."/>
            <person name="Goodwin S."/>
            <person name="Spatafora J."/>
            <person name="Crous P."/>
            <person name="Grigoriev I."/>
        </authorList>
    </citation>
    <scope>NUCLEOTIDE SEQUENCE</scope>
    <source>
        <strain evidence="17">CBS 121410</strain>
    </source>
</reference>
<sequence>MPSTTALALLGLASSLLPQAFAQTWTSCNPLNQTDCPVDAAFGTNATFSFNETSADSAIWNTTAGTVDYTSTGAEFTINERGESPTISSNFYIFFGKVSVIMKSAAGQGIVSSIVLESDDLDEVDFEWIGGNNTHWETNYFGKGNTTSYDRAVWYPVDDPQGTFHNYTVDWTKEKIDWYADGNLVRTLMYADANGGDNFPQTPMAVKIGIWAGGDPDANDYWTVQWAGGETDYKDTPYTMTVQSVYIEDYTTAKSYKYGDETGSWESIIVNNGTSAAEKEMTEPHTLAEHWAALPAAARVVIPVVCAASVAGVLAVLAFCCIKHRREGRKVHKIADEQWQKEQEELLEYKNKMRVGEFAIEGGSGKRF</sequence>
<evidence type="ECO:0000256" key="15">
    <source>
        <dbReference type="SAM" id="SignalP"/>
    </source>
</evidence>
<feature type="signal peptide" evidence="15">
    <location>
        <begin position="1"/>
        <end position="22"/>
    </location>
</feature>
<evidence type="ECO:0000256" key="10">
    <source>
        <dbReference type="ARBA" id="ARBA00023295"/>
    </source>
</evidence>
<evidence type="ECO:0000256" key="14">
    <source>
        <dbReference type="SAM" id="Phobius"/>
    </source>
</evidence>
<keyword evidence="14" id="KW-0812">Transmembrane</keyword>
<keyword evidence="11" id="KW-0961">Cell wall biogenesis/degradation</keyword>
<dbReference type="SUPFAM" id="SSF49899">
    <property type="entry name" value="Concanavalin A-like lectins/glucanases"/>
    <property type="match status" value="1"/>
</dbReference>
<dbReference type="Gene3D" id="2.60.120.200">
    <property type="match status" value="1"/>
</dbReference>
<evidence type="ECO:0000256" key="5">
    <source>
        <dbReference type="ARBA" id="ARBA00022679"/>
    </source>
</evidence>
<evidence type="ECO:0000256" key="4">
    <source>
        <dbReference type="ARBA" id="ARBA00022676"/>
    </source>
</evidence>
<evidence type="ECO:0000256" key="3">
    <source>
        <dbReference type="ARBA" id="ARBA00012729"/>
    </source>
</evidence>
<evidence type="ECO:0000256" key="13">
    <source>
        <dbReference type="ARBA" id="ARBA00093308"/>
    </source>
</evidence>
<evidence type="ECO:0000256" key="1">
    <source>
        <dbReference type="ARBA" id="ARBA00000822"/>
    </source>
</evidence>
<accession>A0A9P4LVA7</accession>
<comment type="function">
    <text evidence="13">Dual chitinase/transglycosylase that plays a role in cell wall architecture. Chitinase and transglycosylase activities are coupled. Required for the polysaccharide cross-linking at the septa and the cell wall. More specifically, transfers chitin to 1,6-beta-glucan in the cell wall.</text>
</comment>
<evidence type="ECO:0000256" key="11">
    <source>
        <dbReference type="ARBA" id="ARBA00023316"/>
    </source>
</evidence>
<evidence type="ECO:0000256" key="2">
    <source>
        <dbReference type="ARBA" id="ARBA00004370"/>
    </source>
</evidence>
<dbReference type="PROSITE" id="PS51762">
    <property type="entry name" value="GH16_2"/>
    <property type="match status" value="1"/>
</dbReference>
<keyword evidence="6 15" id="KW-0732">Signal</keyword>
<dbReference type="EMBL" id="ML978751">
    <property type="protein sequence ID" value="KAF2083911.1"/>
    <property type="molecule type" value="Genomic_DNA"/>
</dbReference>
<dbReference type="CDD" id="cd02183">
    <property type="entry name" value="GH16_fungal_CRH1_transglycosylase"/>
    <property type="match status" value="1"/>
</dbReference>
<keyword evidence="18" id="KW-1185">Reference proteome</keyword>
<comment type="subcellular location">
    <subcellularLocation>
        <location evidence="2">Membrane</location>
    </subcellularLocation>
</comment>
<keyword evidence="4" id="KW-0328">Glycosyltransferase</keyword>
<gene>
    <name evidence="17" type="ORF">K490DRAFT_69304</name>
</gene>
<dbReference type="InterPro" id="IPR050546">
    <property type="entry name" value="Glycosyl_Hydrlase_16"/>
</dbReference>
<dbReference type="PANTHER" id="PTHR10963">
    <property type="entry name" value="GLYCOSYL HYDROLASE-RELATED"/>
    <property type="match status" value="1"/>
</dbReference>
<evidence type="ECO:0000256" key="6">
    <source>
        <dbReference type="ARBA" id="ARBA00022729"/>
    </source>
</evidence>
<dbReference type="GO" id="GO:0016020">
    <property type="term" value="C:membrane"/>
    <property type="evidence" value="ECO:0007669"/>
    <property type="project" value="UniProtKB-SubCell"/>
</dbReference>
<keyword evidence="7 17" id="KW-0378">Hydrolase</keyword>
<proteinExistence type="inferred from homology"/>
<dbReference type="OrthoDB" id="4781at2759"/>
<dbReference type="EC" id="3.2.1.14" evidence="3"/>
<feature type="chain" id="PRO_5040167040" description="chitinase" evidence="15">
    <location>
        <begin position="23"/>
        <end position="368"/>
    </location>
</feature>
<dbReference type="Pfam" id="PF00722">
    <property type="entry name" value="Glyco_hydro_16"/>
    <property type="match status" value="1"/>
</dbReference>
<comment type="similarity">
    <text evidence="12">Belongs to the glycosyl hydrolase 16 family. CRH1 subfamily.</text>
</comment>
<dbReference type="GO" id="GO:0016757">
    <property type="term" value="F:glycosyltransferase activity"/>
    <property type="evidence" value="ECO:0007669"/>
    <property type="project" value="UniProtKB-KW"/>
</dbReference>
<evidence type="ECO:0000256" key="8">
    <source>
        <dbReference type="ARBA" id="ARBA00023136"/>
    </source>
</evidence>
<evidence type="ECO:0000256" key="9">
    <source>
        <dbReference type="ARBA" id="ARBA00023180"/>
    </source>
</evidence>
<protein>
    <recommendedName>
        <fullName evidence="3">chitinase</fullName>
        <ecNumber evidence="3">3.2.1.14</ecNumber>
    </recommendedName>
</protein>
<evidence type="ECO:0000256" key="12">
    <source>
        <dbReference type="ARBA" id="ARBA00038074"/>
    </source>
</evidence>
<dbReference type="GO" id="GO:0008843">
    <property type="term" value="F:endochitinase activity"/>
    <property type="evidence" value="ECO:0007669"/>
    <property type="project" value="UniProtKB-EC"/>
</dbReference>
<comment type="catalytic activity">
    <reaction evidence="1">
        <text>Random endo-hydrolysis of N-acetyl-beta-D-glucosaminide (1-&gt;4)-beta-linkages in chitin and chitodextrins.</text>
        <dbReference type="EC" id="3.2.1.14"/>
    </reaction>
</comment>
<dbReference type="GO" id="GO:0005975">
    <property type="term" value="P:carbohydrate metabolic process"/>
    <property type="evidence" value="ECO:0007669"/>
    <property type="project" value="InterPro"/>
</dbReference>
<dbReference type="InterPro" id="IPR000757">
    <property type="entry name" value="Beta-glucanase-like"/>
</dbReference>
<dbReference type="FunFam" id="2.60.120.200:FF:000152">
    <property type="entry name" value="Cell wall glucanase"/>
    <property type="match status" value="1"/>
</dbReference>
<evidence type="ECO:0000313" key="17">
    <source>
        <dbReference type="EMBL" id="KAF2083911.1"/>
    </source>
</evidence>
<keyword evidence="10" id="KW-0326">Glycosidase</keyword>
<organism evidence="17 18">
    <name type="scientific">Saccharata proteae CBS 121410</name>
    <dbReference type="NCBI Taxonomy" id="1314787"/>
    <lineage>
        <taxon>Eukaryota</taxon>
        <taxon>Fungi</taxon>
        <taxon>Dikarya</taxon>
        <taxon>Ascomycota</taxon>
        <taxon>Pezizomycotina</taxon>
        <taxon>Dothideomycetes</taxon>
        <taxon>Dothideomycetes incertae sedis</taxon>
        <taxon>Botryosphaeriales</taxon>
        <taxon>Saccharataceae</taxon>
        <taxon>Saccharata</taxon>
    </lineage>
</organism>
<feature type="transmembrane region" description="Helical" evidence="14">
    <location>
        <begin position="300"/>
        <end position="322"/>
    </location>
</feature>
<name>A0A9P4LVA7_9PEZI</name>
<keyword evidence="8 14" id="KW-0472">Membrane</keyword>
<dbReference type="PANTHER" id="PTHR10963:SF27">
    <property type="entry name" value="GLYCOSIDASE-RELATED"/>
    <property type="match status" value="1"/>
</dbReference>
<keyword evidence="9" id="KW-0325">Glycoprotein</keyword>
<dbReference type="AlphaFoldDB" id="A0A9P4LVA7"/>
<feature type="domain" description="GH16" evidence="16">
    <location>
        <begin position="22"/>
        <end position="253"/>
    </location>
</feature>
<dbReference type="Proteomes" id="UP000799776">
    <property type="component" value="Unassembled WGS sequence"/>
</dbReference>
<dbReference type="GO" id="GO:0031505">
    <property type="term" value="P:fungal-type cell wall organization"/>
    <property type="evidence" value="ECO:0007669"/>
    <property type="project" value="TreeGrafter"/>
</dbReference>
<evidence type="ECO:0000313" key="18">
    <source>
        <dbReference type="Proteomes" id="UP000799776"/>
    </source>
</evidence>
<dbReference type="GO" id="GO:0009277">
    <property type="term" value="C:fungal-type cell wall"/>
    <property type="evidence" value="ECO:0007669"/>
    <property type="project" value="TreeGrafter"/>
</dbReference>
<dbReference type="InterPro" id="IPR013320">
    <property type="entry name" value="ConA-like_dom_sf"/>
</dbReference>
<evidence type="ECO:0000256" key="7">
    <source>
        <dbReference type="ARBA" id="ARBA00022801"/>
    </source>
</evidence>
<keyword evidence="5" id="KW-0808">Transferase</keyword>
<comment type="caution">
    <text evidence="17">The sequence shown here is derived from an EMBL/GenBank/DDBJ whole genome shotgun (WGS) entry which is preliminary data.</text>
</comment>
<evidence type="ECO:0000259" key="16">
    <source>
        <dbReference type="PROSITE" id="PS51762"/>
    </source>
</evidence>